<dbReference type="InterPro" id="IPR000504">
    <property type="entry name" value="RRM_dom"/>
</dbReference>
<dbReference type="SMART" id="SM00360">
    <property type="entry name" value="RRM"/>
    <property type="match status" value="1"/>
</dbReference>
<dbReference type="HOGENOM" id="CLU_1013078_0_0_1"/>
<evidence type="ECO:0000256" key="1">
    <source>
        <dbReference type="ARBA" id="ARBA00022884"/>
    </source>
</evidence>
<dbReference type="EMBL" id="JH431971">
    <property type="status" value="NOT_ANNOTATED_CDS"/>
    <property type="molecule type" value="Genomic_DNA"/>
</dbReference>
<keyword evidence="1 2" id="KW-0694">RNA-binding</keyword>
<accession>T1J994</accession>
<dbReference type="eggNOG" id="KOG4209">
    <property type="taxonomic scope" value="Eukaryota"/>
</dbReference>
<feature type="domain" description="RRM" evidence="3">
    <location>
        <begin position="21"/>
        <end position="98"/>
    </location>
</feature>
<dbReference type="Gene3D" id="3.30.70.330">
    <property type="match status" value="1"/>
</dbReference>
<dbReference type="AlphaFoldDB" id="T1J994"/>
<dbReference type="Proteomes" id="UP000014500">
    <property type="component" value="Unassembled WGS sequence"/>
</dbReference>
<proteinExistence type="predicted"/>
<dbReference type="STRING" id="126957.T1J994"/>
<dbReference type="PROSITE" id="PS50102">
    <property type="entry name" value="RRM"/>
    <property type="match status" value="1"/>
</dbReference>
<evidence type="ECO:0000313" key="4">
    <source>
        <dbReference type="EnsemblMetazoa" id="SMAR010286-PA"/>
    </source>
</evidence>
<dbReference type="InterPro" id="IPR012677">
    <property type="entry name" value="Nucleotide-bd_a/b_plait_sf"/>
</dbReference>
<sequence>MDRKITKANRSIAGTLELDSRSIYISNLSYSATAGELQNHFQICGSIKRITIPRNKLTNRSRGVAYIEFIEKDSVKIALALNETIIRRRPICVFPKRSNQRKPDVNEPSRRIVTVSEPILTKKRHRDNCDDEDDESELKRIRKNVISVTNLKKEKKIKILDNGNLSVKLRRNNEAKIFDDLVLKFQSLSIEDDVKIDEKSVIRKNGKITGNKWKKLIFKRKDEVAMPKLGNRKKAEVVLKKLYKKNLQLDSETKRELLFGKNTLKSHQLSLQKKK</sequence>
<evidence type="ECO:0000256" key="2">
    <source>
        <dbReference type="PROSITE-ProRule" id="PRU00176"/>
    </source>
</evidence>
<dbReference type="InterPro" id="IPR035979">
    <property type="entry name" value="RBD_domain_sf"/>
</dbReference>
<name>T1J994_STRMM</name>
<dbReference type="SUPFAM" id="SSF54928">
    <property type="entry name" value="RNA-binding domain, RBD"/>
    <property type="match status" value="1"/>
</dbReference>
<dbReference type="EnsemblMetazoa" id="SMAR010286-RA">
    <property type="protein sequence ID" value="SMAR010286-PA"/>
    <property type="gene ID" value="SMAR010286"/>
</dbReference>
<protein>
    <recommendedName>
        <fullName evidence="3">RRM domain-containing protein</fullName>
    </recommendedName>
</protein>
<keyword evidence="5" id="KW-1185">Reference proteome</keyword>
<dbReference type="PANTHER" id="PTHR23236">
    <property type="entry name" value="EUKARYOTIC TRANSLATION INITIATION FACTOR 4B/4H"/>
    <property type="match status" value="1"/>
</dbReference>
<dbReference type="Pfam" id="PF00076">
    <property type="entry name" value="RRM_1"/>
    <property type="match status" value="1"/>
</dbReference>
<dbReference type="GO" id="GO:0008143">
    <property type="term" value="F:poly(A) binding"/>
    <property type="evidence" value="ECO:0007669"/>
    <property type="project" value="TreeGrafter"/>
</dbReference>
<dbReference type="PANTHER" id="PTHR23236:SF12">
    <property type="entry name" value="EUKARYOTIC INITIATION FACTOR 4B-RELATED"/>
    <property type="match status" value="1"/>
</dbReference>
<evidence type="ECO:0000313" key="5">
    <source>
        <dbReference type="Proteomes" id="UP000014500"/>
    </source>
</evidence>
<reference evidence="5" key="1">
    <citation type="submission" date="2011-05" db="EMBL/GenBank/DDBJ databases">
        <authorList>
            <person name="Richards S.R."/>
            <person name="Qu J."/>
            <person name="Jiang H."/>
            <person name="Jhangiani S.N."/>
            <person name="Agravi P."/>
            <person name="Goodspeed R."/>
            <person name="Gross S."/>
            <person name="Mandapat C."/>
            <person name="Jackson L."/>
            <person name="Mathew T."/>
            <person name="Pu L."/>
            <person name="Thornton R."/>
            <person name="Saada N."/>
            <person name="Wilczek-Boney K.B."/>
            <person name="Lee S."/>
            <person name="Kovar C."/>
            <person name="Wu Y."/>
            <person name="Scherer S.E."/>
            <person name="Worley K.C."/>
            <person name="Muzny D.M."/>
            <person name="Gibbs R."/>
        </authorList>
    </citation>
    <scope>NUCLEOTIDE SEQUENCE</scope>
    <source>
        <strain evidence="5">Brora</strain>
    </source>
</reference>
<organism evidence="4 5">
    <name type="scientific">Strigamia maritima</name>
    <name type="common">European centipede</name>
    <name type="synonym">Geophilus maritimus</name>
    <dbReference type="NCBI Taxonomy" id="126957"/>
    <lineage>
        <taxon>Eukaryota</taxon>
        <taxon>Metazoa</taxon>
        <taxon>Ecdysozoa</taxon>
        <taxon>Arthropoda</taxon>
        <taxon>Myriapoda</taxon>
        <taxon>Chilopoda</taxon>
        <taxon>Pleurostigmophora</taxon>
        <taxon>Geophilomorpha</taxon>
        <taxon>Linotaeniidae</taxon>
        <taxon>Strigamia</taxon>
    </lineage>
</organism>
<evidence type="ECO:0000259" key="3">
    <source>
        <dbReference type="PROSITE" id="PS50102"/>
    </source>
</evidence>
<reference evidence="4" key="2">
    <citation type="submission" date="2015-02" db="UniProtKB">
        <authorList>
            <consortium name="EnsemblMetazoa"/>
        </authorList>
    </citation>
    <scope>IDENTIFICATION</scope>
</reference>
<dbReference type="PhylomeDB" id="T1J994"/>